<evidence type="ECO:0000256" key="1">
    <source>
        <dbReference type="SAM" id="SignalP"/>
    </source>
</evidence>
<dbReference type="PROSITE" id="PS51257">
    <property type="entry name" value="PROKAR_LIPOPROTEIN"/>
    <property type="match status" value="1"/>
</dbReference>
<feature type="chain" id="PRO_5047489518" evidence="1">
    <location>
        <begin position="30"/>
        <end position="217"/>
    </location>
</feature>
<dbReference type="Proteomes" id="UP001300096">
    <property type="component" value="Unassembled WGS sequence"/>
</dbReference>
<gene>
    <name evidence="2" type="ORF">KZC51_08750</name>
</gene>
<keyword evidence="1" id="KW-0732">Signal</keyword>
<reference evidence="2 3" key="1">
    <citation type="submission" date="2021-06" db="EMBL/GenBank/DDBJ databases">
        <title>Genome-based taxonomic framework of Microbacterium strains isolated from marine environment, the description of four new species and reclassification of four preexisting species.</title>
        <authorList>
            <person name="Lee S.D."/>
            <person name="Kim S.-M."/>
            <person name="Byeon Y.-S."/>
            <person name="Yang H.L."/>
            <person name="Kim I.S."/>
        </authorList>
    </citation>
    <scope>NUCLEOTIDE SEQUENCE [LARGE SCALE GENOMIC DNA]</scope>
    <source>
        <strain evidence="2 3">SSW1-49</strain>
    </source>
</reference>
<dbReference type="RefSeq" id="WP_247629601.1">
    <property type="nucleotide sequence ID" value="NZ_JAHWXN010000001.1"/>
</dbReference>
<evidence type="ECO:0000313" key="2">
    <source>
        <dbReference type="EMBL" id="MCK2036225.1"/>
    </source>
</evidence>
<name>A0ABT0FDU6_9MICO</name>
<comment type="caution">
    <text evidence="2">The sequence shown here is derived from an EMBL/GenBank/DDBJ whole genome shotgun (WGS) entry which is preliminary data.</text>
</comment>
<proteinExistence type="predicted"/>
<accession>A0ABT0FDU6</accession>
<sequence>MRRLPLALTTALAAAVILAGCTTATPPSATPSATPPLSAAPTPEVVANLVVALDGISFTDASGTVTASFDDGTALLALLQQATGELPEPEPIDAPDGYGFTLVNYDWDGLRVTADESGDGPASIAVLAAEVDGIPVATTEGLAVGATRSELVDAGAWALVDEEDTATAEYLGLDGREVPDTISLTHPGSVGIEYLLFALDGDVVTQIQVPANDFSDI</sequence>
<organism evidence="2 3">
    <name type="scientific">Microbacterium croceum</name>
    <dbReference type="NCBI Taxonomy" id="2851645"/>
    <lineage>
        <taxon>Bacteria</taxon>
        <taxon>Bacillati</taxon>
        <taxon>Actinomycetota</taxon>
        <taxon>Actinomycetes</taxon>
        <taxon>Micrococcales</taxon>
        <taxon>Microbacteriaceae</taxon>
        <taxon>Microbacterium</taxon>
    </lineage>
</organism>
<protein>
    <submittedName>
        <fullName evidence="2">Uncharacterized protein</fullName>
    </submittedName>
</protein>
<feature type="signal peptide" evidence="1">
    <location>
        <begin position="1"/>
        <end position="29"/>
    </location>
</feature>
<dbReference type="EMBL" id="JAHWXN010000001">
    <property type="protein sequence ID" value="MCK2036225.1"/>
    <property type="molecule type" value="Genomic_DNA"/>
</dbReference>
<evidence type="ECO:0000313" key="3">
    <source>
        <dbReference type="Proteomes" id="UP001300096"/>
    </source>
</evidence>
<keyword evidence="3" id="KW-1185">Reference proteome</keyword>